<name>A0A4Y2JK02_ARAVE</name>
<evidence type="ECO:0000313" key="2">
    <source>
        <dbReference type="Proteomes" id="UP000499080"/>
    </source>
</evidence>
<reference evidence="1 2" key="1">
    <citation type="journal article" date="2019" name="Sci. Rep.">
        <title>Orb-weaving spider Araneus ventricosus genome elucidates the spidroin gene catalogue.</title>
        <authorList>
            <person name="Kono N."/>
            <person name="Nakamura H."/>
            <person name="Ohtoshi R."/>
            <person name="Moran D.A.P."/>
            <person name="Shinohara A."/>
            <person name="Yoshida Y."/>
            <person name="Fujiwara M."/>
            <person name="Mori M."/>
            <person name="Tomita M."/>
            <person name="Arakawa K."/>
        </authorList>
    </citation>
    <scope>NUCLEOTIDE SEQUENCE [LARGE SCALE GENOMIC DNA]</scope>
</reference>
<protein>
    <submittedName>
        <fullName evidence="1">Uncharacterized protein</fullName>
    </submittedName>
</protein>
<sequence>MSKVSRFIRILMSNCGTTKILSPLIGESKTLSSLEFLQLKEGWNSCNLLACCSSLIIRHFPPSNSQLCLERHLMGQSFRSIKDAVLSHFRFGVIGFRHNSKNSYFGFGMSEA</sequence>
<evidence type="ECO:0000313" key="1">
    <source>
        <dbReference type="EMBL" id="GBM90284.1"/>
    </source>
</evidence>
<organism evidence="1 2">
    <name type="scientific">Araneus ventricosus</name>
    <name type="common">Orbweaver spider</name>
    <name type="synonym">Epeira ventricosa</name>
    <dbReference type="NCBI Taxonomy" id="182803"/>
    <lineage>
        <taxon>Eukaryota</taxon>
        <taxon>Metazoa</taxon>
        <taxon>Ecdysozoa</taxon>
        <taxon>Arthropoda</taxon>
        <taxon>Chelicerata</taxon>
        <taxon>Arachnida</taxon>
        <taxon>Araneae</taxon>
        <taxon>Araneomorphae</taxon>
        <taxon>Entelegynae</taxon>
        <taxon>Araneoidea</taxon>
        <taxon>Araneidae</taxon>
        <taxon>Araneus</taxon>
    </lineage>
</organism>
<proteinExistence type="predicted"/>
<keyword evidence="2" id="KW-1185">Reference proteome</keyword>
<gene>
    <name evidence="1" type="ORF">AVEN_189067_1</name>
</gene>
<dbReference type="EMBL" id="BGPR01003606">
    <property type="protein sequence ID" value="GBM90284.1"/>
    <property type="molecule type" value="Genomic_DNA"/>
</dbReference>
<comment type="caution">
    <text evidence="1">The sequence shown here is derived from an EMBL/GenBank/DDBJ whole genome shotgun (WGS) entry which is preliminary data.</text>
</comment>
<dbReference type="AlphaFoldDB" id="A0A4Y2JK02"/>
<accession>A0A4Y2JK02</accession>
<dbReference type="Proteomes" id="UP000499080">
    <property type="component" value="Unassembled WGS sequence"/>
</dbReference>